<dbReference type="EMBL" id="LNYB01000009">
    <property type="protein sequence ID" value="KTD04174.1"/>
    <property type="molecule type" value="Genomic_DNA"/>
</dbReference>
<evidence type="ECO:0000259" key="1">
    <source>
        <dbReference type="Pfam" id="PF15515"/>
    </source>
</evidence>
<evidence type="ECO:0000313" key="5">
    <source>
        <dbReference type="Proteomes" id="UP000251942"/>
    </source>
</evidence>
<keyword evidence="4" id="KW-1185">Reference proteome</keyword>
<dbReference type="InterPro" id="IPR029127">
    <property type="entry name" value="MvaI_BcnI"/>
</dbReference>
<protein>
    <recommendedName>
        <fullName evidence="1">MvaI/BcnI restriction endonuclease domain-containing protein</fullName>
    </recommendedName>
</protein>
<dbReference type="REBASE" id="383549">
    <property type="entry name" value="Lfe12022ORF1448P"/>
</dbReference>
<reference evidence="2 4" key="1">
    <citation type="submission" date="2015-11" db="EMBL/GenBank/DDBJ databases">
        <title>Genomic analysis of 38 Legionella species identifies large and diverse effector repertoires.</title>
        <authorList>
            <person name="Burstein D."/>
            <person name="Amaro F."/>
            <person name="Zusman T."/>
            <person name="Lifshitz Z."/>
            <person name="Cohen O."/>
            <person name="Gilbert J.A."/>
            <person name="Pupko T."/>
            <person name="Shuman H.A."/>
            <person name="Segal G."/>
        </authorList>
    </citation>
    <scope>NUCLEOTIDE SEQUENCE [LARGE SCALE GENOMIC DNA]</scope>
    <source>
        <strain evidence="2 4">WO-44C</strain>
    </source>
</reference>
<gene>
    <name evidence="2" type="ORF">Lfee_0262</name>
    <name evidence="3" type="ORF">NCTC12022_01446</name>
</gene>
<dbReference type="InterPro" id="IPR043004">
    <property type="entry name" value="MvaI_BcnI_cat"/>
</dbReference>
<evidence type="ECO:0000313" key="2">
    <source>
        <dbReference type="EMBL" id="KTD04174.1"/>
    </source>
</evidence>
<evidence type="ECO:0000313" key="4">
    <source>
        <dbReference type="Proteomes" id="UP000054698"/>
    </source>
</evidence>
<proteinExistence type="predicted"/>
<dbReference type="PATRIC" id="fig|453.4.peg.285"/>
<evidence type="ECO:0000313" key="3">
    <source>
        <dbReference type="EMBL" id="SPX60714.1"/>
    </source>
</evidence>
<dbReference type="STRING" id="453.Lfee_0262"/>
<dbReference type="AlphaFoldDB" id="A0A0W0U848"/>
<sequence length="459" mass="51864">MIIFRESINYILDITLIDTLDKLTSLMKENNVSRLYAKVLASNDNSKNQIYLGGDYSSLNIIPNLGVYADDSKGNQGSKHDRFKANILFSWIDENGIYLAPKAQLIFYPQYPEVRLSGILMGCKQSPSKIIASRTTGRILFFGVTEDKKIISYAADQGSPLANELTLSLSKYEKTGVFHEILFDNYDSKTSRILLLDTLRKIHQKGWIDSKRLSRGGILLECNSGNCGGYTLEAELGINPNGIAGPDFHGWEVKQHNVRSFDKPGSSKAITLMTPEPTAGFYKEYGVEQFLRKFGYKDKHGREDRINFGGIYRCNTRVISTGLTMVLEGFNSTSSKIENVDGGIHLINDMNEIAAVWKFEDMMTHWNRKHAKCVYIPSLCRTEPCRQYYFGNIIQLAEGTDFIIFLKAIASGKVYYDPAIKLEKASTAKPLQKRRSQFRIKAGDINSMYHNVENHNLCD</sequence>
<reference evidence="3 5" key="2">
    <citation type="submission" date="2018-06" db="EMBL/GenBank/DDBJ databases">
        <authorList>
            <consortium name="Pathogen Informatics"/>
            <person name="Doyle S."/>
        </authorList>
    </citation>
    <scope>NUCLEOTIDE SEQUENCE [LARGE SCALE GENOMIC DNA]</scope>
    <source>
        <strain evidence="3 5">NCTC12022</strain>
    </source>
</reference>
<dbReference type="Pfam" id="PF15515">
    <property type="entry name" value="MvaI_BcnI"/>
    <property type="match status" value="1"/>
</dbReference>
<feature type="domain" description="MvaI/BcnI restriction endonuclease" evidence="1">
    <location>
        <begin position="197"/>
        <end position="449"/>
    </location>
</feature>
<dbReference type="Proteomes" id="UP000054698">
    <property type="component" value="Unassembled WGS sequence"/>
</dbReference>
<accession>A0A0W0U848</accession>
<name>A0A0W0U848_9GAMM</name>
<dbReference type="Proteomes" id="UP000251942">
    <property type="component" value="Unassembled WGS sequence"/>
</dbReference>
<dbReference type="Gene3D" id="3.40.210.20">
    <property type="entry name" value="MvaI/BcnI restriction endonuclease, catalytic domain"/>
    <property type="match status" value="1"/>
</dbReference>
<organism evidence="2 4">
    <name type="scientific">Legionella feeleii</name>
    <dbReference type="NCBI Taxonomy" id="453"/>
    <lineage>
        <taxon>Bacteria</taxon>
        <taxon>Pseudomonadati</taxon>
        <taxon>Pseudomonadota</taxon>
        <taxon>Gammaproteobacteria</taxon>
        <taxon>Legionellales</taxon>
        <taxon>Legionellaceae</taxon>
        <taxon>Legionella</taxon>
    </lineage>
</organism>
<dbReference type="EMBL" id="UASS01000011">
    <property type="protein sequence ID" value="SPX60714.1"/>
    <property type="molecule type" value="Genomic_DNA"/>
</dbReference>